<dbReference type="PANTHER" id="PTHR43447">
    <property type="entry name" value="ALPHA-AMYLASE"/>
    <property type="match status" value="1"/>
</dbReference>
<evidence type="ECO:0000256" key="2">
    <source>
        <dbReference type="ARBA" id="ARBA00008061"/>
    </source>
</evidence>
<dbReference type="Proteomes" id="UP000799753">
    <property type="component" value="Unassembled WGS sequence"/>
</dbReference>
<dbReference type="OrthoDB" id="550577at2759"/>
<evidence type="ECO:0000256" key="6">
    <source>
        <dbReference type="ARBA" id="ARBA00023295"/>
    </source>
</evidence>
<dbReference type="Gene3D" id="2.60.40.1180">
    <property type="entry name" value="Golgi alpha-mannosidase II"/>
    <property type="match status" value="2"/>
</dbReference>
<dbReference type="GO" id="GO:0005975">
    <property type="term" value="P:carbohydrate metabolic process"/>
    <property type="evidence" value="ECO:0007669"/>
    <property type="project" value="InterPro"/>
</dbReference>
<evidence type="ECO:0000313" key="8">
    <source>
        <dbReference type="EMBL" id="KAF2636864.1"/>
    </source>
</evidence>
<dbReference type="GO" id="GO:0004553">
    <property type="term" value="F:hydrolase activity, hydrolyzing O-glycosyl compounds"/>
    <property type="evidence" value="ECO:0007669"/>
    <property type="project" value="InterPro"/>
</dbReference>
<evidence type="ECO:0000259" key="7">
    <source>
        <dbReference type="SMART" id="SM00642"/>
    </source>
</evidence>
<dbReference type="InterPro" id="IPR013780">
    <property type="entry name" value="Glyco_hydro_b"/>
</dbReference>
<evidence type="ECO:0000313" key="9">
    <source>
        <dbReference type="Proteomes" id="UP000799753"/>
    </source>
</evidence>
<comment type="similarity">
    <text evidence="2">Belongs to the glycosyl hydrolase 13 family.</text>
</comment>
<dbReference type="Gene3D" id="3.20.20.80">
    <property type="entry name" value="Glycosidases"/>
    <property type="match status" value="1"/>
</dbReference>
<keyword evidence="6" id="KW-0326">Glycosidase</keyword>
<keyword evidence="4" id="KW-0378">Hydrolase</keyword>
<keyword evidence="3" id="KW-0479">Metal-binding</keyword>
<dbReference type="AlphaFoldDB" id="A0A6A6RS64"/>
<accession>A0A6A6RS64</accession>
<dbReference type="Pfam" id="PF00128">
    <property type="entry name" value="Alpha-amylase"/>
    <property type="match status" value="1"/>
</dbReference>
<gene>
    <name evidence="8" type="ORF">P280DRAFT_472744</name>
</gene>
<organism evidence="8 9">
    <name type="scientific">Massarina eburnea CBS 473.64</name>
    <dbReference type="NCBI Taxonomy" id="1395130"/>
    <lineage>
        <taxon>Eukaryota</taxon>
        <taxon>Fungi</taxon>
        <taxon>Dikarya</taxon>
        <taxon>Ascomycota</taxon>
        <taxon>Pezizomycotina</taxon>
        <taxon>Dothideomycetes</taxon>
        <taxon>Pleosporomycetidae</taxon>
        <taxon>Pleosporales</taxon>
        <taxon>Massarineae</taxon>
        <taxon>Massarinaceae</taxon>
        <taxon>Massarina</taxon>
    </lineage>
</organism>
<dbReference type="EMBL" id="MU006796">
    <property type="protein sequence ID" value="KAF2636864.1"/>
    <property type="molecule type" value="Genomic_DNA"/>
</dbReference>
<keyword evidence="5" id="KW-0119">Carbohydrate metabolism</keyword>
<dbReference type="NCBIfam" id="NF006969">
    <property type="entry name" value="PRK09441.1-2"/>
    <property type="match status" value="1"/>
</dbReference>
<sequence length="544" mass="62653">MHDNPTIFQSFEWDLPNDQKHYKRLLGILPSLHYIGITSLWLPPACKAGNSTGNGYDVYDLYDLGEFEQRGSRSTKWGSKEDLMALAGKAEELKVDLYFDAVLNHRCGGDAKQTVWAVEIDPDDHLEELCSPKEVEVWLQFHFPGRGGKYSWTQYDWHMFNASDWDDRSQKHAIWRITNEGKNWAKDVSKEWGNGDYLMFNNMDYTNGALREDVNNWGVWVAKELRLGGFRLDAIQHFSQAFSSDWIHHVRHHVDRDVFVVGEYWNNSVRILTEYLKNSPPDLHLYDAPLLHNLSHLSWSPMPDLRVVFEYTLVQLRPQNAVTLVMNHDTQKGQVMDTPIHHDFVSLAYSLILFRQDGYPCVFYGDMYGTSEPHPSPPKCYGKLADLVLARKLYAYGEQVDHFEDAHCIGWVRKGLPTSHHESSRNAGMAVVMRWSGQGHESPYRVPSLLRKPYWMRRITSLKVKFGIGQSRNVHQIRMNVGAQHAGEVWTDLLGWSSEKVCITPDGYGVFTCNENSVAVFVSERADGRSQFPINFDTNIYHHG</sequence>
<dbReference type="InterPro" id="IPR013776">
    <property type="entry name" value="A-amylase_thermo"/>
</dbReference>
<dbReference type="InterPro" id="IPR017853">
    <property type="entry name" value="GH"/>
</dbReference>
<dbReference type="SUPFAM" id="SSF51445">
    <property type="entry name" value="(Trans)glycosidases"/>
    <property type="match status" value="1"/>
</dbReference>
<proteinExistence type="inferred from homology"/>
<dbReference type="SUPFAM" id="SSF51011">
    <property type="entry name" value="Glycosyl hydrolase domain"/>
    <property type="match status" value="2"/>
</dbReference>
<dbReference type="Gene3D" id="2.40.30.140">
    <property type="match status" value="1"/>
</dbReference>
<reference evidence="8" key="1">
    <citation type="journal article" date="2020" name="Stud. Mycol.">
        <title>101 Dothideomycetes genomes: a test case for predicting lifestyles and emergence of pathogens.</title>
        <authorList>
            <person name="Haridas S."/>
            <person name="Albert R."/>
            <person name="Binder M."/>
            <person name="Bloem J."/>
            <person name="Labutti K."/>
            <person name="Salamov A."/>
            <person name="Andreopoulos B."/>
            <person name="Baker S."/>
            <person name="Barry K."/>
            <person name="Bills G."/>
            <person name="Bluhm B."/>
            <person name="Cannon C."/>
            <person name="Castanera R."/>
            <person name="Culley D."/>
            <person name="Daum C."/>
            <person name="Ezra D."/>
            <person name="Gonzalez J."/>
            <person name="Henrissat B."/>
            <person name="Kuo A."/>
            <person name="Liang C."/>
            <person name="Lipzen A."/>
            <person name="Lutzoni F."/>
            <person name="Magnuson J."/>
            <person name="Mondo S."/>
            <person name="Nolan M."/>
            <person name="Ohm R."/>
            <person name="Pangilinan J."/>
            <person name="Park H.-J."/>
            <person name="Ramirez L."/>
            <person name="Alfaro M."/>
            <person name="Sun H."/>
            <person name="Tritt A."/>
            <person name="Yoshinaga Y."/>
            <person name="Zwiers L.-H."/>
            <person name="Turgeon B."/>
            <person name="Goodwin S."/>
            <person name="Spatafora J."/>
            <person name="Crous P."/>
            <person name="Grigoriev I."/>
        </authorList>
    </citation>
    <scope>NUCLEOTIDE SEQUENCE</scope>
    <source>
        <strain evidence="8">CBS 473.64</strain>
    </source>
</reference>
<evidence type="ECO:0000256" key="5">
    <source>
        <dbReference type="ARBA" id="ARBA00023277"/>
    </source>
</evidence>
<dbReference type="GO" id="GO:0005509">
    <property type="term" value="F:calcium ion binding"/>
    <property type="evidence" value="ECO:0007669"/>
    <property type="project" value="InterPro"/>
</dbReference>
<feature type="domain" description="Glycosyl hydrolase family 13 catalytic" evidence="7">
    <location>
        <begin position="5"/>
        <end position="391"/>
    </location>
</feature>
<evidence type="ECO:0000256" key="3">
    <source>
        <dbReference type="ARBA" id="ARBA00022723"/>
    </source>
</evidence>
<protein>
    <submittedName>
        <fullName evidence="8">Glucan 1,4-alpha-maltohexaosidase</fullName>
    </submittedName>
</protein>
<dbReference type="CDD" id="cd11318">
    <property type="entry name" value="AmyAc_bac_fung_AmyA"/>
    <property type="match status" value="1"/>
</dbReference>
<dbReference type="PIRSF" id="PIRSF001021">
    <property type="entry name" value="Alph-amls_thrmst"/>
    <property type="match status" value="1"/>
</dbReference>
<evidence type="ECO:0000256" key="4">
    <source>
        <dbReference type="ARBA" id="ARBA00022801"/>
    </source>
</evidence>
<dbReference type="SMART" id="SM00642">
    <property type="entry name" value="Aamy"/>
    <property type="match status" value="1"/>
</dbReference>
<dbReference type="InterPro" id="IPR006047">
    <property type="entry name" value="GH13_cat_dom"/>
</dbReference>
<evidence type="ECO:0000256" key="1">
    <source>
        <dbReference type="ARBA" id="ARBA00001913"/>
    </source>
</evidence>
<name>A0A6A6RS64_9PLEO</name>
<keyword evidence="9" id="KW-1185">Reference proteome</keyword>
<comment type="cofactor">
    <cofactor evidence="1">
        <name>Ca(2+)</name>
        <dbReference type="ChEBI" id="CHEBI:29108"/>
    </cofactor>
</comment>